<feature type="transmembrane region" description="Helical" evidence="2">
    <location>
        <begin position="269"/>
        <end position="292"/>
    </location>
</feature>
<protein>
    <submittedName>
        <fullName evidence="4">Uncharacterized protein</fullName>
    </submittedName>
</protein>
<feature type="region of interest" description="Disordered" evidence="1">
    <location>
        <begin position="329"/>
        <end position="377"/>
    </location>
</feature>
<name>A0A9P6EQ50_9AGAR</name>
<gene>
    <name evidence="4" type="ORF">CPB83DRAFT_903366</name>
</gene>
<keyword evidence="2" id="KW-0812">Transmembrane</keyword>
<feature type="compositionally biased region" description="Pro residues" evidence="1">
    <location>
        <begin position="552"/>
        <end position="561"/>
    </location>
</feature>
<dbReference type="Gene3D" id="2.60.120.260">
    <property type="entry name" value="Galactose-binding domain-like"/>
    <property type="match status" value="1"/>
</dbReference>
<proteinExistence type="predicted"/>
<keyword evidence="2" id="KW-0472">Membrane</keyword>
<keyword evidence="3" id="KW-0732">Signal</keyword>
<feature type="compositionally biased region" description="Low complexity" evidence="1">
    <location>
        <begin position="201"/>
        <end position="266"/>
    </location>
</feature>
<evidence type="ECO:0000256" key="2">
    <source>
        <dbReference type="SAM" id="Phobius"/>
    </source>
</evidence>
<feature type="signal peptide" evidence="3">
    <location>
        <begin position="1"/>
        <end position="28"/>
    </location>
</feature>
<reference evidence="4" key="1">
    <citation type="submission" date="2020-11" db="EMBL/GenBank/DDBJ databases">
        <authorList>
            <consortium name="DOE Joint Genome Institute"/>
            <person name="Ahrendt S."/>
            <person name="Riley R."/>
            <person name="Andreopoulos W."/>
            <person name="Labutti K."/>
            <person name="Pangilinan J."/>
            <person name="Ruiz-Duenas F.J."/>
            <person name="Barrasa J.M."/>
            <person name="Sanchez-Garcia M."/>
            <person name="Camarero S."/>
            <person name="Miyauchi S."/>
            <person name="Serrano A."/>
            <person name="Linde D."/>
            <person name="Babiker R."/>
            <person name="Drula E."/>
            <person name="Ayuso-Fernandez I."/>
            <person name="Pacheco R."/>
            <person name="Padilla G."/>
            <person name="Ferreira P."/>
            <person name="Barriuso J."/>
            <person name="Kellner H."/>
            <person name="Castanera R."/>
            <person name="Alfaro M."/>
            <person name="Ramirez L."/>
            <person name="Pisabarro A.G."/>
            <person name="Kuo A."/>
            <person name="Tritt A."/>
            <person name="Lipzen A."/>
            <person name="He G."/>
            <person name="Yan M."/>
            <person name="Ng V."/>
            <person name="Cullen D."/>
            <person name="Martin F."/>
            <person name="Rosso M.-N."/>
            <person name="Henrissat B."/>
            <person name="Hibbett D."/>
            <person name="Martinez A.T."/>
            <person name="Grigoriev I.V."/>
        </authorList>
    </citation>
    <scope>NUCLEOTIDE SEQUENCE</scope>
    <source>
        <strain evidence="4">CBS 506.95</strain>
    </source>
</reference>
<organism evidence="4 5">
    <name type="scientific">Crepidotus variabilis</name>
    <dbReference type="NCBI Taxonomy" id="179855"/>
    <lineage>
        <taxon>Eukaryota</taxon>
        <taxon>Fungi</taxon>
        <taxon>Dikarya</taxon>
        <taxon>Basidiomycota</taxon>
        <taxon>Agaricomycotina</taxon>
        <taxon>Agaricomycetes</taxon>
        <taxon>Agaricomycetidae</taxon>
        <taxon>Agaricales</taxon>
        <taxon>Agaricineae</taxon>
        <taxon>Crepidotaceae</taxon>
        <taxon>Crepidotus</taxon>
    </lineage>
</organism>
<dbReference type="OrthoDB" id="2758521at2759"/>
<evidence type="ECO:0000256" key="1">
    <source>
        <dbReference type="SAM" id="MobiDB-lite"/>
    </source>
</evidence>
<keyword evidence="5" id="KW-1185">Reference proteome</keyword>
<feature type="compositionally biased region" description="Polar residues" evidence="1">
    <location>
        <begin position="355"/>
        <end position="372"/>
    </location>
</feature>
<feature type="region of interest" description="Disordered" evidence="1">
    <location>
        <begin position="190"/>
        <end position="266"/>
    </location>
</feature>
<feature type="region of interest" description="Disordered" evidence="1">
    <location>
        <begin position="473"/>
        <end position="500"/>
    </location>
</feature>
<feature type="region of interest" description="Disordered" evidence="1">
    <location>
        <begin position="528"/>
        <end position="561"/>
    </location>
</feature>
<dbReference type="AlphaFoldDB" id="A0A9P6EQ50"/>
<sequence length="561" mass="59694">MAVGVYYRAQSAVLLLFLIWSWVLPTEAGIVNRTIDDGFGDSQTGDKPIFLPATKVWDDQSCSGCAIRPDISSAFKNTYTAATYNPGLGSMSIELSFEGLAVWVYFILANNEGDGITSLTMANFTLDGGNPTLFQHAPVLTTQDINYNQLVYSQTGLVNAKHKLVISTSGVNSNVYVNFDYAIYTHDDDGVLDPSPPPGGLPSTLASAKPSSTNTTPKSTSSSSSIPVNKGSSTTGSSTAGPASSSGFSAPGSKLSNDDSTATQSSSTAGIVGGIVGGIAFAALLGFLFICIMRRQRRKARLEFTDKDWTAENGIDPVVTPFYHPTNGHASSHMGSGGPYLSNDHSRPYAYGGQHAQQHSNSQTTGPSSDVGAQSAYGGYMSAVGGSNSGEDTSESAHARLVTVTDGDHLSTPNQMRSVGPMVSGATAGSSVPTLWGAGMSAQQREDVRRERQRELDERMCQVQDEMNHLAADMTGQKPSRRRSIRRPQAPSSVTGEEEMSMEEMREQLRVMTNQVSYLRNQQQSAWALGLSDDPPPGYEPTILSSTNHTSLPPPPPPPHS</sequence>
<accession>A0A9P6EQ50</accession>
<evidence type="ECO:0000313" key="5">
    <source>
        <dbReference type="Proteomes" id="UP000807306"/>
    </source>
</evidence>
<dbReference type="EMBL" id="MU157830">
    <property type="protein sequence ID" value="KAF9532857.1"/>
    <property type="molecule type" value="Genomic_DNA"/>
</dbReference>
<dbReference type="Proteomes" id="UP000807306">
    <property type="component" value="Unassembled WGS sequence"/>
</dbReference>
<keyword evidence="2" id="KW-1133">Transmembrane helix</keyword>
<evidence type="ECO:0000313" key="4">
    <source>
        <dbReference type="EMBL" id="KAF9532857.1"/>
    </source>
</evidence>
<comment type="caution">
    <text evidence="4">The sequence shown here is derived from an EMBL/GenBank/DDBJ whole genome shotgun (WGS) entry which is preliminary data.</text>
</comment>
<evidence type="ECO:0000256" key="3">
    <source>
        <dbReference type="SAM" id="SignalP"/>
    </source>
</evidence>
<feature type="chain" id="PRO_5040141639" evidence="3">
    <location>
        <begin position="29"/>
        <end position="561"/>
    </location>
</feature>